<accession>A0A0N0BGA5</accession>
<proteinExistence type="predicted"/>
<protein>
    <submittedName>
        <fullName evidence="2">Uncharacterized protein</fullName>
    </submittedName>
</protein>
<evidence type="ECO:0000313" key="2">
    <source>
        <dbReference type="EMBL" id="KOX74492.1"/>
    </source>
</evidence>
<feature type="region of interest" description="Disordered" evidence="1">
    <location>
        <begin position="169"/>
        <end position="188"/>
    </location>
</feature>
<keyword evidence="3" id="KW-1185">Reference proteome</keyword>
<sequence length="472" mass="52481">MKTVQIQVTLACMTSGILTTEVPRNIQPATNLQPPSLSYLPTANTVFPKLSQHAVFTNQALDNGLEDDGASGRSSAERQIQAGYSYLKPLLIQLKLPFKDQMIKSISSDKQRSSNEAESSGTKATTRASKSSGPSNRTTLQSVVGYHPHVPRRSTYQIVEELDEYLADNSDHAGSPYRGKAQATNPHRNSQDITTAIKALDHFLSGVLNDDSYNSEVHPPPNPVLALVLSRYGRYVPGARNPRVYAHMAVNNIHNNKPFGRQSPLASSSFTKGDRLAVIALLIGHPNSESKFSKLLMRSSTEKRRFLDETMPNFHICRKKGKNITGKVCKLKIQPQKDTKWVWVEACRNSCISAKHTPLIKPKGDVYCHFQARLRCSPVRGTWSGQFTEEPSQLIGSCATPYATASVIYVPPRRMKLPVLPESSRVMFCRHVYASSIEYGLARYGVVLWCLIETRYLAKVYERGCLALVDDT</sequence>
<feature type="compositionally biased region" description="Basic and acidic residues" evidence="1">
    <location>
        <begin position="106"/>
        <end position="115"/>
    </location>
</feature>
<gene>
    <name evidence="2" type="ORF">WN51_00475</name>
</gene>
<evidence type="ECO:0000256" key="1">
    <source>
        <dbReference type="SAM" id="MobiDB-lite"/>
    </source>
</evidence>
<feature type="region of interest" description="Disordered" evidence="1">
    <location>
        <begin position="106"/>
        <end position="147"/>
    </location>
</feature>
<feature type="compositionally biased region" description="Polar residues" evidence="1">
    <location>
        <begin position="116"/>
        <end position="142"/>
    </location>
</feature>
<organism evidence="2 3">
    <name type="scientific">Melipona quadrifasciata</name>
    <dbReference type="NCBI Taxonomy" id="166423"/>
    <lineage>
        <taxon>Eukaryota</taxon>
        <taxon>Metazoa</taxon>
        <taxon>Ecdysozoa</taxon>
        <taxon>Arthropoda</taxon>
        <taxon>Hexapoda</taxon>
        <taxon>Insecta</taxon>
        <taxon>Pterygota</taxon>
        <taxon>Neoptera</taxon>
        <taxon>Endopterygota</taxon>
        <taxon>Hymenoptera</taxon>
        <taxon>Apocrita</taxon>
        <taxon>Aculeata</taxon>
        <taxon>Apoidea</taxon>
        <taxon>Anthophila</taxon>
        <taxon>Apidae</taxon>
        <taxon>Melipona</taxon>
    </lineage>
</organism>
<dbReference type="AlphaFoldDB" id="A0A0N0BGA5"/>
<dbReference type="Proteomes" id="UP000053105">
    <property type="component" value="Unassembled WGS sequence"/>
</dbReference>
<evidence type="ECO:0000313" key="3">
    <source>
        <dbReference type="Proteomes" id="UP000053105"/>
    </source>
</evidence>
<name>A0A0N0BGA5_9HYME</name>
<reference evidence="2 3" key="1">
    <citation type="submission" date="2015-07" db="EMBL/GenBank/DDBJ databases">
        <title>The genome of Melipona quadrifasciata.</title>
        <authorList>
            <person name="Pan H."/>
            <person name="Kapheim K."/>
        </authorList>
    </citation>
    <scope>NUCLEOTIDE SEQUENCE [LARGE SCALE GENOMIC DNA]</scope>
    <source>
        <strain evidence="2">0111107301</strain>
        <tissue evidence="2">Whole body</tissue>
    </source>
</reference>
<dbReference type="EMBL" id="KQ435789">
    <property type="protein sequence ID" value="KOX74492.1"/>
    <property type="molecule type" value="Genomic_DNA"/>
</dbReference>
<dbReference type="OrthoDB" id="6677240at2759"/>